<gene>
    <name evidence="3" type="ORF">LVJ94_28615</name>
</gene>
<keyword evidence="1" id="KW-0812">Transmembrane</keyword>
<feature type="transmembrane region" description="Helical" evidence="1">
    <location>
        <begin position="285"/>
        <end position="303"/>
    </location>
</feature>
<feature type="transmembrane region" description="Helical" evidence="1">
    <location>
        <begin position="135"/>
        <end position="152"/>
    </location>
</feature>
<feature type="chain" id="PRO_5047000020" evidence="2">
    <location>
        <begin position="20"/>
        <end position="312"/>
    </location>
</feature>
<keyword evidence="1" id="KW-1133">Transmembrane helix</keyword>
<evidence type="ECO:0000313" key="3">
    <source>
        <dbReference type="EMBL" id="WXB00872.1"/>
    </source>
</evidence>
<name>A0ABZ2KQR3_9BACT</name>
<organism evidence="3 4">
    <name type="scientific">Pendulispora rubella</name>
    <dbReference type="NCBI Taxonomy" id="2741070"/>
    <lineage>
        <taxon>Bacteria</taxon>
        <taxon>Pseudomonadati</taxon>
        <taxon>Myxococcota</taxon>
        <taxon>Myxococcia</taxon>
        <taxon>Myxococcales</taxon>
        <taxon>Sorangiineae</taxon>
        <taxon>Pendulisporaceae</taxon>
        <taxon>Pendulispora</taxon>
    </lineage>
</organism>
<dbReference type="EMBL" id="CP089983">
    <property type="protein sequence ID" value="WXB00872.1"/>
    <property type="molecule type" value="Genomic_DNA"/>
</dbReference>
<sequence>MMKWLLLLAALLVVSPARAHDFNPGVLTLVEVREGRFDVAWTEPVDSLGSGHIRIGYPPQCNREGDHLACGREGLRGDLTFEGLHTRRTKIVVSVRYLDGEAFDAVVTSDEPRVRLDKAPHSEIASQWIRLGAEHVFTGLDHVAFVVGLFLITGARRRLLGTITAFTVAHSFTLALAAMRILELPRAPVEAAIAASVVLVAYESTHDGPTFTRRYPWAVAFGFGLVHGLGFAGALGELSLPRGAFGVALASFNVGVELAQLAIVGALLVLAWLARTRLSDVRQAMATRAVSLVLGAFGAYWFFDRAYLVLNR</sequence>
<dbReference type="InterPro" id="IPR032809">
    <property type="entry name" value="Put_HupE_UreJ"/>
</dbReference>
<proteinExistence type="predicted"/>
<keyword evidence="2" id="KW-0732">Signal</keyword>
<feature type="transmembrane region" description="Helical" evidence="1">
    <location>
        <begin position="217"/>
        <end position="235"/>
    </location>
</feature>
<keyword evidence="4" id="KW-1185">Reference proteome</keyword>
<feature type="transmembrane region" description="Helical" evidence="1">
    <location>
        <begin position="247"/>
        <end position="273"/>
    </location>
</feature>
<evidence type="ECO:0000256" key="1">
    <source>
        <dbReference type="SAM" id="Phobius"/>
    </source>
</evidence>
<feature type="signal peptide" evidence="2">
    <location>
        <begin position="1"/>
        <end position="19"/>
    </location>
</feature>
<dbReference type="Pfam" id="PF13795">
    <property type="entry name" value="HupE_UreJ_2"/>
    <property type="match status" value="1"/>
</dbReference>
<evidence type="ECO:0000256" key="2">
    <source>
        <dbReference type="SAM" id="SignalP"/>
    </source>
</evidence>
<accession>A0ABZ2KQR3</accession>
<dbReference type="Proteomes" id="UP001374803">
    <property type="component" value="Chromosome"/>
</dbReference>
<protein>
    <submittedName>
        <fullName evidence="3">HupE/UreJ family protein</fullName>
    </submittedName>
</protein>
<dbReference type="RefSeq" id="WP_394830474.1">
    <property type="nucleotide sequence ID" value="NZ_CP089929.1"/>
</dbReference>
<evidence type="ECO:0000313" key="4">
    <source>
        <dbReference type="Proteomes" id="UP001374803"/>
    </source>
</evidence>
<feature type="transmembrane region" description="Helical" evidence="1">
    <location>
        <begin position="159"/>
        <end position="181"/>
    </location>
</feature>
<reference evidence="3" key="1">
    <citation type="submission" date="2021-12" db="EMBL/GenBank/DDBJ databases">
        <title>Discovery of the Pendulisporaceae a myxobacterial family with distinct sporulation behavior and unique specialized metabolism.</title>
        <authorList>
            <person name="Garcia R."/>
            <person name="Popoff A."/>
            <person name="Bader C.D."/>
            <person name="Loehr J."/>
            <person name="Walesch S."/>
            <person name="Walt C."/>
            <person name="Boldt J."/>
            <person name="Bunk B."/>
            <person name="Haeckl F.J.F.P.J."/>
            <person name="Gunesch A.P."/>
            <person name="Birkelbach J."/>
            <person name="Nuebel U."/>
            <person name="Pietschmann T."/>
            <person name="Bach T."/>
            <person name="Mueller R."/>
        </authorList>
    </citation>
    <scope>NUCLEOTIDE SEQUENCE</scope>
    <source>
        <strain evidence="3">MSr11367</strain>
    </source>
</reference>
<keyword evidence="1" id="KW-0472">Membrane</keyword>